<dbReference type="PANTHER" id="PTHR34379">
    <property type="entry name" value="OS07G0553800 PROTEIN"/>
    <property type="match status" value="1"/>
</dbReference>
<proteinExistence type="predicted"/>
<evidence type="ECO:0000256" key="1">
    <source>
        <dbReference type="SAM" id="MobiDB-lite"/>
    </source>
</evidence>
<dbReference type="Proteomes" id="UP000327013">
    <property type="component" value="Chromosome 3"/>
</dbReference>
<evidence type="ECO:0000313" key="3">
    <source>
        <dbReference type="EMBL" id="KAE8022995.1"/>
    </source>
</evidence>
<dbReference type="EMBL" id="CM017323">
    <property type="protein sequence ID" value="KAE8022995.1"/>
    <property type="molecule type" value="Genomic_DNA"/>
</dbReference>
<accession>A0A5N6R2F6</accession>
<name>A0A5N6R2F6_9ROSI</name>
<reference evidence="3 4" key="1">
    <citation type="submission" date="2019-06" db="EMBL/GenBank/DDBJ databases">
        <title>A chromosomal-level reference genome of Carpinus fangiana (Coryloideae, Betulaceae).</title>
        <authorList>
            <person name="Yang X."/>
            <person name="Wang Z."/>
            <person name="Zhang L."/>
            <person name="Hao G."/>
            <person name="Liu J."/>
            <person name="Yang Y."/>
        </authorList>
    </citation>
    <scope>NUCLEOTIDE SEQUENCE [LARGE SCALE GENOMIC DNA]</scope>
    <source>
        <strain evidence="3">Cfa_2016G</strain>
        <tissue evidence="3">Leaf</tissue>
    </source>
</reference>
<feature type="region of interest" description="Disordered" evidence="1">
    <location>
        <begin position="71"/>
        <end position="135"/>
    </location>
</feature>
<feature type="region of interest" description="Disordered" evidence="1">
    <location>
        <begin position="172"/>
        <end position="228"/>
    </location>
</feature>
<sequence>MAKTHKKTHQTKPKTTHFLGCCFGYSSRASDQKPDEIIRSDGQKKKKTRWRLYSPSKFCMKNSCAKTVPVEATLSEKANPKSKFPASKSKSKFDKPAASKPRARVTNHKLPSQIPVGVPVASDQAPREKLEETAYGPTRNIILEKRDRQNHASKDDTCQKRCSFGRKIEAIRAAGSSQPGSPEAKPKPTRPAAISHTASLPETKRVANPSSAIARGTVKKPGRKKDGSAEKLDPLVGLSIIMVTLIIMLFCGRICAILCTSAWFYFVPRLRNVTKSDDVVEKNPNSHDQDYDSEEYKKKVVLEGFLERNRHIG</sequence>
<evidence type="ECO:0000256" key="2">
    <source>
        <dbReference type="SAM" id="Phobius"/>
    </source>
</evidence>
<dbReference type="InterPro" id="IPR040411">
    <property type="entry name" value="At5g23160-like"/>
</dbReference>
<dbReference type="AlphaFoldDB" id="A0A5N6R2F6"/>
<dbReference type="PANTHER" id="PTHR34379:SF3">
    <property type="entry name" value="PROTEIN, PUTATIVE-RELATED"/>
    <property type="match status" value="1"/>
</dbReference>
<feature type="compositionally biased region" description="Basic and acidic residues" evidence="1">
    <location>
        <begin position="30"/>
        <end position="43"/>
    </location>
</feature>
<keyword evidence="2" id="KW-0812">Transmembrane</keyword>
<gene>
    <name evidence="3" type="ORF">FH972_008752</name>
</gene>
<dbReference type="OrthoDB" id="1886721at2759"/>
<feature type="region of interest" description="Disordered" evidence="1">
    <location>
        <begin position="26"/>
        <end position="48"/>
    </location>
</feature>
<feature type="transmembrane region" description="Helical" evidence="2">
    <location>
        <begin position="235"/>
        <end position="266"/>
    </location>
</feature>
<organism evidence="3 4">
    <name type="scientific">Carpinus fangiana</name>
    <dbReference type="NCBI Taxonomy" id="176857"/>
    <lineage>
        <taxon>Eukaryota</taxon>
        <taxon>Viridiplantae</taxon>
        <taxon>Streptophyta</taxon>
        <taxon>Embryophyta</taxon>
        <taxon>Tracheophyta</taxon>
        <taxon>Spermatophyta</taxon>
        <taxon>Magnoliopsida</taxon>
        <taxon>eudicotyledons</taxon>
        <taxon>Gunneridae</taxon>
        <taxon>Pentapetalae</taxon>
        <taxon>rosids</taxon>
        <taxon>fabids</taxon>
        <taxon>Fagales</taxon>
        <taxon>Betulaceae</taxon>
        <taxon>Carpinus</taxon>
    </lineage>
</organism>
<evidence type="ECO:0000313" key="4">
    <source>
        <dbReference type="Proteomes" id="UP000327013"/>
    </source>
</evidence>
<keyword evidence="2" id="KW-1133">Transmembrane helix</keyword>
<keyword evidence="2" id="KW-0472">Membrane</keyword>
<protein>
    <submittedName>
        <fullName evidence="3">Uncharacterized protein</fullName>
    </submittedName>
</protein>
<keyword evidence="4" id="KW-1185">Reference proteome</keyword>